<keyword evidence="11" id="KW-1185">Reference proteome</keyword>
<feature type="transmembrane region" description="Helical" evidence="8">
    <location>
        <begin position="311"/>
        <end position="338"/>
    </location>
</feature>
<evidence type="ECO:0000313" key="11">
    <source>
        <dbReference type="Proteomes" id="UP000307702"/>
    </source>
</evidence>
<dbReference type="Pfam" id="PF01769">
    <property type="entry name" value="MgtE"/>
    <property type="match status" value="1"/>
</dbReference>
<evidence type="ECO:0000256" key="2">
    <source>
        <dbReference type="ARBA" id="ARBA00009749"/>
    </source>
</evidence>
<dbReference type="SUPFAM" id="SSF161093">
    <property type="entry name" value="MgtE membrane domain-like"/>
    <property type="match status" value="1"/>
</dbReference>
<feature type="transmembrane region" description="Helical" evidence="8">
    <location>
        <begin position="387"/>
        <end position="412"/>
    </location>
</feature>
<comment type="similarity">
    <text evidence="2">Belongs to the SLC41A transporter family.</text>
</comment>
<reference evidence="10 11" key="1">
    <citation type="submission" date="2019-05" db="EMBL/GenBank/DDBJ databases">
        <title>Colwellia ponticola sp. nov., isolated from seawater.</title>
        <authorList>
            <person name="Yoon J.-H."/>
        </authorList>
    </citation>
    <scope>NUCLEOTIDE SEQUENCE [LARGE SCALE GENOMIC DNA]</scope>
    <source>
        <strain evidence="10 11">OISW-25</strain>
    </source>
</reference>
<sequence>MSSELLPEYIDKIEELLVNELPLNELAREIESTLLAEHVAILLEAFPIKPRLSLWALLSSDYQQDVFLEMKNESRQMLLTTLGDEACFTLFDKLDANSLLELIEDLSDNLIEYAITQMTVKQRANFKKAQDYSDSEVGRWQSFDDIKIPQKLKVLAAKKICAKEQSPLTDVIYVTDNQGKLLGEIAINRLLTMPDDKPLVEVTLEEVQKLEASKDIDEAVEDVISSYKSALAVVDENGCLTGRLDLHAAYKYKEQQTDNQLIQSAGLSEEEDLFSSVWLSSKNRAVWLGINLLTAFLASWFIGLFEATLQQVVALAVLMPVVASMGGISGSQTLTLIIRGLALGQITDANRHAIVMKELKVGVINGLLWSTVIGLITFVWFDSTMLSITISLAILGNILVASLSGVWVPWVLNKLNIDPALSGAVILTTVTDIFGFIAFLGCGTLLLL</sequence>
<feature type="transmembrane region" description="Helical" evidence="8">
    <location>
        <begin position="424"/>
        <end position="447"/>
    </location>
</feature>
<dbReference type="PANTHER" id="PTHR41394">
    <property type="entry name" value="MAGNESIUM TRANSPORTER MGTE"/>
    <property type="match status" value="1"/>
</dbReference>
<comment type="subcellular location">
    <subcellularLocation>
        <location evidence="1">Membrane</location>
        <topology evidence="1">Multi-pass membrane protein</topology>
    </subcellularLocation>
</comment>
<dbReference type="Gene3D" id="3.10.580.10">
    <property type="entry name" value="CBS-domain"/>
    <property type="match status" value="1"/>
</dbReference>
<dbReference type="InterPro" id="IPR036739">
    <property type="entry name" value="SLC41_membr_dom_sf"/>
</dbReference>
<dbReference type="Gene3D" id="1.20.50.50">
    <property type="match status" value="1"/>
</dbReference>
<comment type="caution">
    <text evidence="10">The sequence shown here is derived from an EMBL/GenBank/DDBJ whole genome shotgun (WGS) entry which is preliminary data.</text>
</comment>
<dbReference type="InterPro" id="IPR006667">
    <property type="entry name" value="SLC41_membr_dom"/>
</dbReference>
<keyword evidence="4 8" id="KW-0812">Transmembrane</keyword>
<keyword evidence="5" id="KW-0460">Magnesium</keyword>
<feature type="transmembrane region" description="Helical" evidence="8">
    <location>
        <begin position="359"/>
        <end position="381"/>
    </location>
</feature>
<dbReference type="EMBL" id="SZVP01000017">
    <property type="protein sequence ID" value="TMM42528.1"/>
    <property type="molecule type" value="Genomic_DNA"/>
</dbReference>
<organism evidence="10 11">
    <name type="scientific">Colwellia ponticola</name>
    <dbReference type="NCBI Taxonomy" id="2304625"/>
    <lineage>
        <taxon>Bacteria</taxon>
        <taxon>Pseudomonadati</taxon>
        <taxon>Pseudomonadota</taxon>
        <taxon>Gammaproteobacteria</taxon>
        <taxon>Alteromonadales</taxon>
        <taxon>Colwelliaceae</taxon>
        <taxon>Colwellia</taxon>
    </lineage>
</organism>
<evidence type="ECO:0000256" key="1">
    <source>
        <dbReference type="ARBA" id="ARBA00004141"/>
    </source>
</evidence>
<dbReference type="SUPFAM" id="SSF54631">
    <property type="entry name" value="CBS-domain pair"/>
    <property type="match status" value="1"/>
</dbReference>
<dbReference type="PANTHER" id="PTHR41394:SF5">
    <property type="entry name" value="SLC41A_MGTE INTEGRAL MEMBRANE DOMAIN-CONTAINING PROTEIN"/>
    <property type="match status" value="1"/>
</dbReference>
<accession>A0A8H2PKT4</accession>
<dbReference type="OrthoDB" id="9790355at2"/>
<feature type="transmembrane region" description="Helical" evidence="8">
    <location>
        <begin position="285"/>
        <end position="305"/>
    </location>
</feature>
<evidence type="ECO:0000256" key="5">
    <source>
        <dbReference type="ARBA" id="ARBA00022842"/>
    </source>
</evidence>
<dbReference type="GO" id="GO:0016020">
    <property type="term" value="C:membrane"/>
    <property type="evidence" value="ECO:0007669"/>
    <property type="project" value="UniProtKB-SubCell"/>
</dbReference>
<dbReference type="AlphaFoldDB" id="A0A8H2PKT4"/>
<evidence type="ECO:0000313" key="10">
    <source>
        <dbReference type="EMBL" id="TMM42528.1"/>
    </source>
</evidence>
<dbReference type="InterPro" id="IPR006668">
    <property type="entry name" value="Mg_transptr_MgtE_intracell_dom"/>
</dbReference>
<keyword evidence="3" id="KW-0813">Transport</keyword>
<dbReference type="RefSeq" id="WP_138624256.1">
    <property type="nucleotide sequence ID" value="NZ_SZVP01000017.1"/>
</dbReference>
<evidence type="ECO:0000256" key="6">
    <source>
        <dbReference type="ARBA" id="ARBA00022989"/>
    </source>
</evidence>
<dbReference type="InterPro" id="IPR046342">
    <property type="entry name" value="CBS_dom_sf"/>
</dbReference>
<protein>
    <submittedName>
        <fullName evidence="10">Magnesium transporter</fullName>
    </submittedName>
</protein>
<dbReference type="Gene3D" id="1.10.357.20">
    <property type="entry name" value="SLC41 divalent cation transporters, integral membrane domain"/>
    <property type="match status" value="1"/>
</dbReference>
<gene>
    <name evidence="10" type="ORF">FCS21_14380</name>
</gene>
<evidence type="ECO:0000256" key="7">
    <source>
        <dbReference type="ARBA" id="ARBA00023136"/>
    </source>
</evidence>
<dbReference type="Pfam" id="PF03448">
    <property type="entry name" value="MgtE_N"/>
    <property type="match status" value="1"/>
</dbReference>
<dbReference type="Proteomes" id="UP000307702">
    <property type="component" value="Unassembled WGS sequence"/>
</dbReference>
<proteinExistence type="inferred from homology"/>
<feature type="domain" description="Magnesium transporter MgtE intracellular" evidence="9">
    <location>
        <begin position="34"/>
        <end position="137"/>
    </location>
</feature>
<name>A0A8H2PKT4_9GAMM</name>
<dbReference type="GO" id="GO:0008324">
    <property type="term" value="F:monoatomic cation transmembrane transporter activity"/>
    <property type="evidence" value="ECO:0007669"/>
    <property type="project" value="InterPro"/>
</dbReference>
<evidence type="ECO:0000256" key="8">
    <source>
        <dbReference type="SAM" id="Phobius"/>
    </source>
</evidence>
<keyword evidence="6 8" id="KW-1133">Transmembrane helix</keyword>
<dbReference type="SUPFAM" id="SSF158791">
    <property type="entry name" value="MgtE N-terminal domain-like"/>
    <property type="match status" value="1"/>
</dbReference>
<evidence type="ECO:0000256" key="3">
    <source>
        <dbReference type="ARBA" id="ARBA00022448"/>
    </source>
</evidence>
<dbReference type="SMART" id="SM00924">
    <property type="entry name" value="MgtE_N"/>
    <property type="match status" value="1"/>
</dbReference>
<keyword evidence="7 8" id="KW-0472">Membrane</keyword>
<evidence type="ECO:0000259" key="9">
    <source>
        <dbReference type="SMART" id="SM00924"/>
    </source>
</evidence>
<evidence type="ECO:0000256" key="4">
    <source>
        <dbReference type="ARBA" id="ARBA00022692"/>
    </source>
</evidence>